<dbReference type="AlphaFoldDB" id="Q4QNW2"/>
<reference evidence="5 6" key="1">
    <citation type="journal article" date="2005" name="J. Bacteriol.">
        <title>Genomic sequence of an otitis media isolate of nontypeable Haemophilus influenzae: comparative study with H. influenzae serotype d, strain KW20.</title>
        <authorList>
            <person name="Harrison A."/>
            <person name="Dyer D.W."/>
            <person name="Gillaspy A."/>
            <person name="Ray W.C."/>
            <person name="Mungur R."/>
            <person name="Carson M.B."/>
            <person name="Zhong H."/>
            <person name="Gipson J."/>
            <person name="Gipson M."/>
            <person name="Johnson L.S."/>
            <person name="Lewis L."/>
            <person name="Bakaletz L.O."/>
            <person name="Munson R.S.Jr."/>
        </authorList>
    </citation>
    <scope>NUCLEOTIDE SEQUENCE [LARGE SCALE GENOMIC DNA]</scope>
    <source>
        <strain evidence="5 6">86-028NP</strain>
    </source>
</reference>
<name>Q4QNW2_HAEI8</name>
<protein>
    <submittedName>
        <fullName evidence="5">Transcriptional regulator</fullName>
    </submittedName>
</protein>
<dbReference type="Gene3D" id="1.10.10.10">
    <property type="entry name" value="Winged helix-like DNA-binding domain superfamily/Winged helix DNA-binding domain"/>
    <property type="match status" value="1"/>
</dbReference>
<organism evidence="5 6">
    <name type="scientific">Haemophilus influenzae (strain 86-028NP)</name>
    <dbReference type="NCBI Taxonomy" id="281310"/>
    <lineage>
        <taxon>Bacteria</taxon>
        <taxon>Pseudomonadati</taxon>
        <taxon>Pseudomonadota</taxon>
        <taxon>Gammaproteobacteria</taxon>
        <taxon>Pasteurellales</taxon>
        <taxon>Pasteurellaceae</taxon>
        <taxon>Haemophilus</taxon>
    </lineage>
</organism>
<keyword evidence="1" id="KW-0805">Transcription regulation</keyword>
<dbReference type="EMBL" id="CP000057">
    <property type="protein sequence ID" value="AAX87285.1"/>
    <property type="molecule type" value="Genomic_DNA"/>
</dbReference>
<dbReference type="GO" id="GO:0043565">
    <property type="term" value="F:sequence-specific DNA binding"/>
    <property type="evidence" value="ECO:0007669"/>
    <property type="project" value="InterPro"/>
</dbReference>
<dbReference type="PANTHER" id="PTHR30154">
    <property type="entry name" value="LEUCINE-RESPONSIVE REGULATORY PROTEIN"/>
    <property type="match status" value="1"/>
</dbReference>
<evidence type="ECO:0000313" key="5">
    <source>
        <dbReference type="EMBL" id="AAX87285.1"/>
    </source>
</evidence>
<evidence type="ECO:0000259" key="4">
    <source>
        <dbReference type="PROSITE" id="PS50956"/>
    </source>
</evidence>
<dbReference type="InterPro" id="IPR036388">
    <property type="entry name" value="WH-like_DNA-bd_sf"/>
</dbReference>
<dbReference type="SMART" id="SM00344">
    <property type="entry name" value="HTH_ASNC"/>
    <property type="match status" value="1"/>
</dbReference>
<proteinExistence type="predicted"/>
<dbReference type="InterPro" id="IPR019885">
    <property type="entry name" value="Tscrpt_reg_HTH_AsnC-type_CS"/>
</dbReference>
<evidence type="ECO:0000256" key="3">
    <source>
        <dbReference type="ARBA" id="ARBA00023163"/>
    </source>
</evidence>
<dbReference type="InterPro" id="IPR019888">
    <property type="entry name" value="Tscrpt_reg_AsnC-like"/>
</dbReference>
<dbReference type="PROSITE" id="PS00519">
    <property type="entry name" value="HTH_ASNC_1"/>
    <property type="match status" value="1"/>
</dbReference>
<dbReference type="Pfam" id="PF13412">
    <property type="entry name" value="HTH_24"/>
    <property type="match status" value="1"/>
</dbReference>
<dbReference type="HOGENOM" id="CLU_091233_0_1_6"/>
<sequence length="168" mass="19563">MIIFFSIVTFLRNYLMQTLDKLDRHILNVLQQDAMIPLKELSEKVNSSVATCQRRVQSLTDSGVITKRVAVVSPKAVGRTISVFVMVEMDNQHSYYQEQFERKMRQEDEVVSCYEISGDYDFMLLLHAKDMESYHAFTRRVLTGEFHVRTYKSLFVMNFTKADSGIIL</sequence>
<dbReference type="PANTHER" id="PTHR30154:SF34">
    <property type="entry name" value="TRANSCRIPTIONAL REGULATOR AZLB"/>
    <property type="match status" value="1"/>
</dbReference>
<dbReference type="SUPFAM" id="SSF46785">
    <property type="entry name" value="Winged helix' DNA-binding domain"/>
    <property type="match status" value="1"/>
</dbReference>
<keyword evidence="3" id="KW-0804">Transcription</keyword>
<evidence type="ECO:0000256" key="2">
    <source>
        <dbReference type="ARBA" id="ARBA00023125"/>
    </source>
</evidence>
<dbReference type="GO" id="GO:0043200">
    <property type="term" value="P:response to amino acid"/>
    <property type="evidence" value="ECO:0007669"/>
    <property type="project" value="TreeGrafter"/>
</dbReference>
<evidence type="ECO:0000256" key="1">
    <source>
        <dbReference type="ARBA" id="ARBA00023015"/>
    </source>
</evidence>
<dbReference type="PRINTS" id="PR00033">
    <property type="entry name" value="HTHASNC"/>
</dbReference>
<dbReference type="KEGG" id="hit:NTHI0328"/>
<accession>Q4QNW2</accession>
<dbReference type="Pfam" id="PF01037">
    <property type="entry name" value="AsnC_trans_reg"/>
    <property type="match status" value="1"/>
</dbReference>
<dbReference type="InterPro" id="IPR019887">
    <property type="entry name" value="Tscrpt_reg_AsnC/Lrp_C"/>
</dbReference>
<dbReference type="PROSITE" id="PS50956">
    <property type="entry name" value="HTH_ASNC_2"/>
    <property type="match status" value="1"/>
</dbReference>
<gene>
    <name evidence="5" type="ordered locus">NTHI0328</name>
</gene>
<evidence type="ECO:0000313" key="6">
    <source>
        <dbReference type="Proteomes" id="UP000002525"/>
    </source>
</evidence>
<dbReference type="GO" id="GO:0005829">
    <property type="term" value="C:cytosol"/>
    <property type="evidence" value="ECO:0007669"/>
    <property type="project" value="TreeGrafter"/>
</dbReference>
<dbReference type="InterPro" id="IPR011008">
    <property type="entry name" value="Dimeric_a/b-barrel"/>
</dbReference>
<dbReference type="InterPro" id="IPR000485">
    <property type="entry name" value="AsnC-type_HTH_dom"/>
</dbReference>
<dbReference type="SUPFAM" id="SSF54909">
    <property type="entry name" value="Dimeric alpha+beta barrel"/>
    <property type="match status" value="1"/>
</dbReference>
<dbReference type="Proteomes" id="UP000002525">
    <property type="component" value="Chromosome"/>
</dbReference>
<dbReference type="Gene3D" id="3.30.70.920">
    <property type="match status" value="1"/>
</dbReference>
<keyword evidence="2" id="KW-0238">DNA-binding</keyword>
<dbReference type="InterPro" id="IPR036390">
    <property type="entry name" value="WH_DNA-bd_sf"/>
</dbReference>
<feature type="domain" description="HTH asnC-type" evidence="4">
    <location>
        <begin position="19"/>
        <end position="80"/>
    </location>
</feature>